<evidence type="ECO:0000313" key="1">
    <source>
        <dbReference type="EMBL" id="AKL13972.1"/>
    </source>
</evidence>
<organism evidence="1 2">
    <name type="scientific">Phytobacter ursingii</name>
    <dbReference type="NCBI Taxonomy" id="1972431"/>
    <lineage>
        <taxon>Bacteria</taxon>
        <taxon>Pseudomonadati</taxon>
        <taxon>Pseudomonadota</taxon>
        <taxon>Gammaproteobacteria</taxon>
        <taxon>Enterobacterales</taxon>
        <taxon>Enterobacteriaceae</taxon>
        <taxon>Phytobacter</taxon>
    </lineage>
</organism>
<dbReference type="AlphaFoldDB" id="A0AAC8TP09"/>
<name>A0AAC8TP09_9ENTR</name>
<dbReference type="KEGG" id="kin:AB182_22965"/>
<sequence length="67" mass="7552">MVLSPNSNKGTKSTRIGSERQILSGIRVQRWEVKTLKVGGFVIKLIKINDVLGHSYIKKIEQVKFPS</sequence>
<accession>A0AAC8TP09</accession>
<gene>
    <name evidence="1" type="ORF">AB182_22965</name>
</gene>
<protein>
    <submittedName>
        <fullName evidence="1">Uncharacterized protein</fullName>
    </submittedName>
</protein>
<reference evidence="1 2" key="1">
    <citation type="submission" date="2015-06" db="EMBL/GenBank/DDBJ databases">
        <title>Rapid spread of a carbapenem resistance gene driven by multiple levels of genetic mobility.</title>
        <authorList>
            <person name="Sheppard A.E."/>
            <person name="Stoesser N."/>
            <person name="Wilson D."/>
            <person name="Sebra R."/>
            <person name="Kasarskis A."/>
            <person name="Anson L."/>
            <person name="Giess A."/>
            <person name="Pankhurst L."/>
            <person name="Vaughan A."/>
            <person name="Grim C.J."/>
            <person name="Cox H."/>
            <person name="Yeh A."/>
            <person name="Sifri C.D."/>
            <person name="Walker S."/>
            <person name="Peto T.E."/>
            <person name="Crook D.W."/>
            <person name="Mathers A.J."/>
        </authorList>
    </citation>
    <scope>NUCLEOTIDE SEQUENCE [LARGE SCALE GENOMIC DNA]</scope>
    <source>
        <strain evidence="1 2">CAV1151</strain>
    </source>
</reference>
<dbReference type="Proteomes" id="UP000035479">
    <property type="component" value="Chromosome"/>
</dbReference>
<proteinExistence type="predicted"/>
<evidence type="ECO:0000313" key="2">
    <source>
        <dbReference type="Proteomes" id="UP000035479"/>
    </source>
</evidence>
<dbReference type="EMBL" id="CP011602">
    <property type="protein sequence ID" value="AKL13972.1"/>
    <property type="molecule type" value="Genomic_DNA"/>
</dbReference>